<evidence type="ECO:0000256" key="2">
    <source>
        <dbReference type="ARBA" id="ARBA00050613"/>
    </source>
</evidence>
<reference evidence="8" key="1">
    <citation type="submission" date="2024-01" db="EMBL/GenBank/DDBJ databases">
        <authorList>
            <person name="Webb A."/>
        </authorList>
    </citation>
    <scope>NUCLEOTIDE SEQUENCE</scope>
    <source>
        <strain evidence="8">Pm1</strain>
    </source>
</reference>
<evidence type="ECO:0000313" key="9">
    <source>
        <dbReference type="Proteomes" id="UP001162060"/>
    </source>
</evidence>
<evidence type="ECO:0000256" key="1">
    <source>
        <dbReference type="ARBA" id="ARBA00007637"/>
    </source>
</evidence>
<comment type="catalytic activity">
    <reaction evidence="2">
        <text>L-threonine + NAD(+) = (2S)-2-amino-3-oxobutanoate + NADH + H(+)</text>
        <dbReference type="Rhea" id="RHEA:13161"/>
        <dbReference type="ChEBI" id="CHEBI:15378"/>
        <dbReference type="ChEBI" id="CHEBI:57540"/>
        <dbReference type="ChEBI" id="CHEBI:57926"/>
        <dbReference type="ChEBI" id="CHEBI:57945"/>
        <dbReference type="ChEBI" id="CHEBI:78948"/>
        <dbReference type="EC" id="1.1.1.103"/>
    </reaction>
</comment>
<dbReference type="InterPro" id="IPR001509">
    <property type="entry name" value="Epimerase_deHydtase"/>
</dbReference>
<organism evidence="8 9">
    <name type="scientific">Peronospora matthiolae</name>
    <dbReference type="NCBI Taxonomy" id="2874970"/>
    <lineage>
        <taxon>Eukaryota</taxon>
        <taxon>Sar</taxon>
        <taxon>Stramenopiles</taxon>
        <taxon>Oomycota</taxon>
        <taxon>Peronosporomycetes</taxon>
        <taxon>Peronosporales</taxon>
        <taxon>Peronosporaceae</taxon>
        <taxon>Peronospora</taxon>
    </lineage>
</organism>
<comment type="function">
    <text evidence="3">Catalyzes the NAD(+)-dependent oxidation of L-threonine to 2-amino-3-ketobutyrate, mediating L-threonine catabolism.</text>
</comment>
<comment type="caution">
    <text evidence="8">The sequence shown here is derived from an EMBL/GenBank/DDBJ whole genome shotgun (WGS) entry which is preliminary data.</text>
</comment>
<comment type="pathway">
    <text evidence="4">Amino-acid degradation; L-threonine degradation via oxydo-reductase pathway; glycine from L-threonine: step 1/2.</text>
</comment>
<evidence type="ECO:0000256" key="4">
    <source>
        <dbReference type="ARBA" id="ARBA00060557"/>
    </source>
</evidence>
<dbReference type="Proteomes" id="UP001162060">
    <property type="component" value="Unassembled WGS sequence"/>
</dbReference>
<evidence type="ECO:0000313" key="8">
    <source>
        <dbReference type="EMBL" id="CAK7908723.1"/>
    </source>
</evidence>
<evidence type="ECO:0000256" key="5">
    <source>
        <dbReference type="ARBA" id="ARBA00066604"/>
    </source>
</evidence>
<gene>
    <name evidence="8" type="ORF">PM001_LOCUS3786</name>
</gene>
<protein>
    <recommendedName>
        <fullName evidence="6">L-threonine 3-dehydrogenase, mitochondrial</fullName>
        <ecNumber evidence="5">1.1.1.103</ecNumber>
    </recommendedName>
</protein>
<dbReference type="SUPFAM" id="SSF51735">
    <property type="entry name" value="NAD(P)-binding Rossmann-fold domains"/>
    <property type="match status" value="1"/>
</dbReference>
<dbReference type="GO" id="GO:0006567">
    <property type="term" value="P:L-threonine catabolic process"/>
    <property type="evidence" value="ECO:0007669"/>
    <property type="project" value="TreeGrafter"/>
</dbReference>
<evidence type="ECO:0000256" key="6">
    <source>
        <dbReference type="ARBA" id="ARBA00069940"/>
    </source>
</evidence>
<evidence type="ECO:0000256" key="3">
    <source>
        <dbReference type="ARBA" id="ARBA00059023"/>
    </source>
</evidence>
<dbReference type="Pfam" id="PF01370">
    <property type="entry name" value="Epimerase"/>
    <property type="match status" value="1"/>
</dbReference>
<proteinExistence type="inferred from homology"/>
<dbReference type="GO" id="GO:0008743">
    <property type="term" value="F:L-threonine 3-dehydrogenase activity"/>
    <property type="evidence" value="ECO:0007669"/>
    <property type="project" value="UniProtKB-EC"/>
</dbReference>
<dbReference type="AlphaFoldDB" id="A0AAV1T824"/>
<dbReference type="PANTHER" id="PTHR42687">
    <property type="entry name" value="L-THREONINE 3-DEHYDROGENASE"/>
    <property type="match status" value="1"/>
</dbReference>
<feature type="domain" description="NAD-dependent epimerase/dehydratase" evidence="7">
    <location>
        <begin position="21"/>
        <end position="254"/>
    </location>
</feature>
<dbReference type="InterPro" id="IPR036291">
    <property type="entry name" value="NAD(P)-bd_dom_sf"/>
</dbReference>
<comment type="similarity">
    <text evidence="1">Belongs to the NAD(P)-dependent epimerase/dehydratase family.</text>
</comment>
<dbReference type="EC" id="1.1.1.103" evidence="5"/>
<evidence type="ECO:0000259" key="7">
    <source>
        <dbReference type="Pfam" id="PF01370"/>
    </source>
</evidence>
<accession>A0AAV1T824</accession>
<name>A0AAV1T824_9STRA</name>
<sequence length="338" mass="37905">MRSSAARRLFSQSPHPRRRRILVTGGTGQIGMELVPFLRQVFGHDTVVNSDIKAPLGAHDPTFAYCDVQDSTSMARVIAEQGVDTIVHMASLLSAVGETNPALALAVNTRGIQNVLELAKSHKLQVFAPSTIAVFGPSTPQDETPDVTIMRPTTMYGLTKVHLELLGEYYYQKFHVDFRSVRYPGIVSSEAMPGGGTTDYAVEIFYHALKHGKYTCFLEPETKLPMMYMPDCLKATLGLMNAPNECLRQRTYNITALSFTPAEIVAAIQQVLPSFQVDYKPDFRQQIAQTWPRSLDDSRARKDWQWQHDFELDTMVADMLEKLDAKLSKPDCRVEEMA</sequence>
<dbReference type="FunFam" id="3.40.50.720:FF:000077">
    <property type="entry name" value="L-threonine 3-dehydrogenase, mitochondrial"/>
    <property type="match status" value="1"/>
</dbReference>
<dbReference type="InterPro" id="IPR051225">
    <property type="entry name" value="NAD(P)_epim/dehydratase"/>
</dbReference>
<dbReference type="EMBL" id="CAKLBY020000035">
    <property type="protein sequence ID" value="CAK7908723.1"/>
    <property type="molecule type" value="Genomic_DNA"/>
</dbReference>
<dbReference type="PANTHER" id="PTHR42687:SF1">
    <property type="entry name" value="L-THREONINE 3-DEHYDROGENASE, MITOCHONDRIAL"/>
    <property type="match status" value="1"/>
</dbReference>
<dbReference type="Gene3D" id="3.40.50.720">
    <property type="entry name" value="NAD(P)-binding Rossmann-like Domain"/>
    <property type="match status" value="1"/>
</dbReference>